<keyword evidence="2" id="KW-1185">Reference proteome</keyword>
<accession>A0AC60PIY5</accession>
<gene>
    <name evidence="1" type="ORF">HPB47_003234</name>
</gene>
<organism evidence="1 2">
    <name type="scientific">Ixodes persulcatus</name>
    <name type="common">Taiga tick</name>
    <dbReference type="NCBI Taxonomy" id="34615"/>
    <lineage>
        <taxon>Eukaryota</taxon>
        <taxon>Metazoa</taxon>
        <taxon>Ecdysozoa</taxon>
        <taxon>Arthropoda</taxon>
        <taxon>Chelicerata</taxon>
        <taxon>Arachnida</taxon>
        <taxon>Acari</taxon>
        <taxon>Parasitiformes</taxon>
        <taxon>Ixodida</taxon>
        <taxon>Ixodoidea</taxon>
        <taxon>Ixodidae</taxon>
        <taxon>Ixodinae</taxon>
        <taxon>Ixodes</taxon>
    </lineage>
</organism>
<comment type="caution">
    <text evidence="1">The sequence shown here is derived from an EMBL/GenBank/DDBJ whole genome shotgun (WGS) entry which is preliminary data.</text>
</comment>
<name>A0AC60PIY5_IXOPE</name>
<protein>
    <submittedName>
        <fullName evidence="1">Uncharacterized protein</fullName>
    </submittedName>
</protein>
<dbReference type="Proteomes" id="UP000805193">
    <property type="component" value="Unassembled WGS sequence"/>
</dbReference>
<evidence type="ECO:0000313" key="2">
    <source>
        <dbReference type="Proteomes" id="UP000805193"/>
    </source>
</evidence>
<sequence>MHSSPSSPYPAATEESRPVPRLFPELYVKANALQRTVNIRALELLQPSFRDKPDADQQQFMDLGCGTGDFTLRELLPRCQPCRRIVAMDVAKEMVRYARENYPHPQIEYEVYDIADDALGLVKSYGKFDRVYSFFVLHWVKDQVTAFGHISDLMTSGGECLLTIVARWTGYEIWRRIVRMDRWKSYAQPKEGRTCRLVSRDSEMSKAWYPGAKSLTAGWLANTFIGYLLSGWRASSTLPPKMGAGGQDAALLAVWIGADVLWIRWVV</sequence>
<reference evidence="1 2" key="1">
    <citation type="journal article" date="2020" name="Cell">
        <title>Large-Scale Comparative Analyses of Tick Genomes Elucidate Their Genetic Diversity and Vector Capacities.</title>
        <authorList>
            <consortium name="Tick Genome and Microbiome Consortium (TIGMIC)"/>
            <person name="Jia N."/>
            <person name="Wang J."/>
            <person name="Shi W."/>
            <person name="Du L."/>
            <person name="Sun Y."/>
            <person name="Zhan W."/>
            <person name="Jiang J.F."/>
            <person name="Wang Q."/>
            <person name="Zhang B."/>
            <person name="Ji P."/>
            <person name="Bell-Sakyi L."/>
            <person name="Cui X.M."/>
            <person name="Yuan T.T."/>
            <person name="Jiang B.G."/>
            <person name="Yang W.F."/>
            <person name="Lam T.T."/>
            <person name="Chang Q.C."/>
            <person name="Ding S.J."/>
            <person name="Wang X.J."/>
            <person name="Zhu J.G."/>
            <person name="Ruan X.D."/>
            <person name="Zhao L."/>
            <person name="Wei J.T."/>
            <person name="Ye R.Z."/>
            <person name="Que T.C."/>
            <person name="Du C.H."/>
            <person name="Zhou Y.H."/>
            <person name="Cheng J.X."/>
            <person name="Dai P.F."/>
            <person name="Guo W.B."/>
            <person name="Han X.H."/>
            <person name="Huang E.J."/>
            <person name="Li L.F."/>
            <person name="Wei W."/>
            <person name="Gao Y.C."/>
            <person name="Liu J.Z."/>
            <person name="Shao H.Z."/>
            <person name="Wang X."/>
            <person name="Wang C.C."/>
            <person name="Yang T.C."/>
            <person name="Huo Q.B."/>
            <person name="Li W."/>
            <person name="Chen H.Y."/>
            <person name="Chen S.E."/>
            <person name="Zhou L.G."/>
            <person name="Ni X.B."/>
            <person name="Tian J.H."/>
            <person name="Sheng Y."/>
            <person name="Liu T."/>
            <person name="Pan Y.S."/>
            <person name="Xia L.Y."/>
            <person name="Li J."/>
            <person name="Zhao F."/>
            <person name="Cao W.C."/>
        </authorList>
    </citation>
    <scope>NUCLEOTIDE SEQUENCE [LARGE SCALE GENOMIC DNA]</scope>
    <source>
        <strain evidence="1">Iper-2018</strain>
    </source>
</reference>
<evidence type="ECO:0000313" key="1">
    <source>
        <dbReference type="EMBL" id="KAG0420850.1"/>
    </source>
</evidence>
<proteinExistence type="predicted"/>
<dbReference type="EMBL" id="JABSTQ010010466">
    <property type="protein sequence ID" value="KAG0420850.1"/>
    <property type="molecule type" value="Genomic_DNA"/>
</dbReference>